<keyword evidence="4" id="KW-0326">Glycosidase</keyword>
<keyword evidence="3" id="KW-0624">Polysaccharide degradation</keyword>
<dbReference type="SMART" id="SM00642">
    <property type="entry name" value="Aamy"/>
    <property type="match status" value="1"/>
</dbReference>
<dbReference type="Pfam" id="PF00128">
    <property type="entry name" value="Alpha-amylase"/>
    <property type="match status" value="1"/>
</dbReference>
<evidence type="ECO:0000313" key="7">
    <source>
        <dbReference type="Proteomes" id="UP000823906"/>
    </source>
</evidence>
<name>A0A9D2T3G9_9FIRM</name>
<organism evidence="6 7">
    <name type="scientific">Candidatus Faecalibacterium faecigallinarum</name>
    <dbReference type="NCBI Taxonomy" id="2838577"/>
    <lineage>
        <taxon>Bacteria</taxon>
        <taxon>Bacillati</taxon>
        <taxon>Bacillota</taxon>
        <taxon>Clostridia</taxon>
        <taxon>Eubacteriales</taxon>
        <taxon>Oscillospiraceae</taxon>
        <taxon>Faecalibacterium</taxon>
    </lineage>
</organism>
<reference evidence="6" key="2">
    <citation type="submission" date="2021-04" db="EMBL/GenBank/DDBJ databases">
        <authorList>
            <person name="Gilroy R."/>
        </authorList>
    </citation>
    <scope>NUCLEOTIDE SEQUENCE</scope>
    <source>
        <strain evidence="6">ChiSjej5B23-2810</strain>
    </source>
</reference>
<dbReference type="Gene3D" id="2.60.40.10">
    <property type="entry name" value="Immunoglobulins"/>
    <property type="match status" value="1"/>
</dbReference>
<keyword evidence="2 6" id="KW-0378">Hydrolase</keyword>
<reference evidence="6" key="1">
    <citation type="journal article" date="2021" name="PeerJ">
        <title>Extensive microbial diversity within the chicken gut microbiome revealed by metagenomics and culture.</title>
        <authorList>
            <person name="Gilroy R."/>
            <person name="Ravi A."/>
            <person name="Getino M."/>
            <person name="Pursley I."/>
            <person name="Horton D.L."/>
            <person name="Alikhan N.F."/>
            <person name="Baker D."/>
            <person name="Gharbi K."/>
            <person name="Hall N."/>
            <person name="Watson M."/>
            <person name="Adriaenssens E.M."/>
            <person name="Foster-Nyarko E."/>
            <person name="Jarju S."/>
            <person name="Secka A."/>
            <person name="Antonio M."/>
            <person name="Oren A."/>
            <person name="Chaudhuri R.R."/>
            <person name="La Ragione R."/>
            <person name="Hildebrand F."/>
            <person name="Pallen M.J."/>
        </authorList>
    </citation>
    <scope>NUCLEOTIDE SEQUENCE</scope>
    <source>
        <strain evidence="6">ChiSjej5B23-2810</strain>
    </source>
</reference>
<evidence type="ECO:0000313" key="6">
    <source>
        <dbReference type="EMBL" id="HJC45102.1"/>
    </source>
</evidence>
<dbReference type="GO" id="GO:0030245">
    <property type="term" value="P:cellulose catabolic process"/>
    <property type="evidence" value="ECO:0007669"/>
    <property type="project" value="UniProtKB-KW"/>
</dbReference>
<comment type="similarity">
    <text evidence="1">Belongs to the glycosyl hydrolase 13 family.</text>
</comment>
<gene>
    <name evidence="6" type="ORF">H9703_03020</name>
</gene>
<accession>A0A9D2T3G9</accession>
<dbReference type="CDD" id="cd11338">
    <property type="entry name" value="AmyAc_CMD"/>
    <property type="match status" value="1"/>
</dbReference>
<dbReference type="InterPro" id="IPR004185">
    <property type="entry name" value="Glyco_hydro_13_lg-like_dom"/>
</dbReference>
<comment type="caution">
    <text evidence="6">The sequence shown here is derived from an EMBL/GenBank/DDBJ whole genome shotgun (WGS) entry which is preliminary data.</text>
</comment>
<evidence type="ECO:0000256" key="1">
    <source>
        <dbReference type="ARBA" id="ARBA00008061"/>
    </source>
</evidence>
<dbReference type="SUPFAM" id="SSF51445">
    <property type="entry name" value="(Trans)glycosidases"/>
    <property type="match status" value="1"/>
</dbReference>
<dbReference type="GO" id="GO:0004553">
    <property type="term" value="F:hydrolase activity, hydrolyzing O-glycosyl compounds"/>
    <property type="evidence" value="ECO:0007669"/>
    <property type="project" value="InterPro"/>
</dbReference>
<dbReference type="CDD" id="cd02857">
    <property type="entry name" value="E_set_CDase_PDE_N"/>
    <property type="match status" value="1"/>
</dbReference>
<dbReference type="InterPro" id="IPR013783">
    <property type="entry name" value="Ig-like_fold"/>
</dbReference>
<evidence type="ECO:0000256" key="4">
    <source>
        <dbReference type="ARBA" id="ARBA00023295"/>
    </source>
</evidence>
<proteinExistence type="inferred from homology"/>
<dbReference type="InterPro" id="IPR045857">
    <property type="entry name" value="O16G_dom_2"/>
</dbReference>
<dbReference type="Proteomes" id="UP000823906">
    <property type="component" value="Unassembled WGS sequence"/>
</dbReference>
<dbReference type="Gene3D" id="3.90.400.10">
    <property type="entry name" value="Oligo-1,6-glucosidase, Domain 2"/>
    <property type="match status" value="1"/>
</dbReference>
<evidence type="ECO:0000256" key="3">
    <source>
        <dbReference type="ARBA" id="ARBA00023001"/>
    </source>
</evidence>
<protein>
    <submittedName>
        <fullName evidence="6">Glycoside hydrolase family 13 protein</fullName>
    </submittedName>
</protein>
<dbReference type="SUPFAM" id="SSF81296">
    <property type="entry name" value="E set domains"/>
    <property type="match status" value="1"/>
</dbReference>
<dbReference type="EMBL" id="DWWN01000023">
    <property type="protein sequence ID" value="HJC45102.1"/>
    <property type="molecule type" value="Genomic_DNA"/>
</dbReference>
<dbReference type="PANTHER" id="PTHR10357">
    <property type="entry name" value="ALPHA-AMYLASE FAMILY MEMBER"/>
    <property type="match status" value="1"/>
</dbReference>
<dbReference type="AlphaFoldDB" id="A0A9D2T3G9"/>
<sequence length="571" mass="64896">MNTAAIYHEARIPMCCALDPETLQITLRTGLDAERVVLIYADPYEAGIAGGEESWQGRRMEMRPAAQLERCQLWRAVLRPPYRRLRYCFAVSQGQETWYYYEDGLRDVLQLDNRVQCFTMPWMNPSDVIAPPDWVRGTVWYQIFPDRFCRGGSGRPGALPWREGPVTNAERFGGDLAGITSRLPYLAGLGVNGLYLNPIFLAGSIHKYDTTDYTRVDPDFGAEADLEQLVRTAHEQGIRVMLDAVFNHCGPAFAPWRDVVVHGPASPYWDWFFVRQWPFDEGETRDGRYFSFAFHGGMPKLNTNHPEVQEYFISLCESWVKRYDIDAIRFDVGNEIAHSFLRRLRVRLKAIKPSIYLLGEIWHDAPAWLEGDEYDAVMHYPLQSAIRRFFEDKSQPAAAFGWDVGRCMAVYAPQVNEAQFTLLDSHDTIRLRNRVSGEGEYWQQLTALFTLPGSPCIYYGTELLLEGGPDPDCRRCMPWARLEAEGPSPILRQLIGLRRRQPALQGCEISFLPGEGRLVRYRRGAPGQDQLEVCLNAGSQPEPVAPGGADLFATEWDGETLAPGGILIRRV</sequence>
<evidence type="ECO:0000256" key="2">
    <source>
        <dbReference type="ARBA" id="ARBA00022801"/>
    </source>
</evidence>
<keyword evidence="3" id="KW-0119">Carbohydrate metabolism</keyword>
<keyword evidence="3" id="KW-0136">Cellulose degradation</keyword>
<dbReference type="Gene3D" id="3.20.20.80">
    <property type="entry name" value="Glycosidases"/>
    <property type="match status" value="1"/>
</dbReference>
<dbReference type="InterPro" id="IPR014756">
    <property type="entry name" value="Ig_E-set"/>
</dbReference>
<dbReference type="PANTHER" id="PTHR10357:SF210">
    <property type="entry name" value="MALTODEXTRIN GLUCOSIDASE"/>
    <property type="match status" value="1"/>
</dbReference>
<feature type="domain" description="Glycosyl hydrolase family 13 catalytic" evidence="5">
    <location>
        <begin position="142"/>
        <end position="498"/>
    </location>
</feature>
<evidence type="ECO:0000259" key="5">
    <source>
        <dbReference type="SMART" id="SM00642"/>
    </source>
</evidence>
<dbReference type="InterPro" id="IPR006047">
    <property type="entry name" value="GH13_cat_dom"/>
</dbReference>
<dbReference type="Pfam" id="PF02903">
    <property type="entry name" value="Alpha-amylase_N"/>
    <property type="match status" value="1"/>
</dbReference>
<dbReference type="InterPro" id="IPR017853">
    <property type="entry name" value="GH"/>
</dbReference>